<dbReference type="OrthoDB" id="422637at2759"/>
<organism evidence="3 4">
    <name type="scientific">Modicella reniformis</name>
    <dbReference type="NCBI Taxonomy" id="1440133"/>
    <lineage>
        <taxon>Eukaryota</taxon>
        <taxon>Fungi</taxon>
        <taxon>Fungi incertae sedis</taxon>
        <taxon>Mucoromycota</taxon>
        <taxon>Mortierellomycotina</taxon>
        <taxon>Mortierellomycetes</taxon>
        <taxon>Mortierellales</taxon>
        <taxon>Mortierellaceae</taxon>
        <taxon>Modicella</taxon>
    </lineage>
</organism>
<dbReference type="PANTHER" id="PTHR13366">
    <property type="entry name" value="MALARIA ANTIGEN-RELATED"/>
    <property type="match status" value="1"/>
</dbReference>
<dbReference type="PANTHER" id="PTHR13366:SF0">
    <property type="entry name" value="HEAT REPEAT-CONTAINING PROTEIN 6"/>
    <property type="match status" value="1"/>
</dbReference>
<feature type="domain" description="DUF4042" evidence="2">
    <location>
        <begin position="413"/>
        <end position="577"/>
    </location>
</feature>
<dbReference type="AlphaFoldDB" id="A0A9P6MKW2"/>
<evidence type="ECO:0000259" key="2">
    <source>
        <dbReference type="Pfam" id="PF13251"/>
    </source>
</evidence>
<dbReference type="InterPro" id="IPR025283">
    <property type="entry name" value="DUF4042"/>
</dbReference>
<dbReference type="Gene3D" id="1.25.10.10">
    <property type="entry name" value="Leucine-rich Repeat Variant"/>
    <property type="match status" value="2"/>
</dbReference>
<dbReference type="InterPro" id="IPR016024">
    <property type="entry name" value="ARM-type_fold"/>
</dbReference>
<comment type="caution">
    <text evidence="3">The sequence shown here is derived from an EMBL/GenBank/DDBJ whole genome shotgun (WGS) entry which is preliminary data.</text>
</comment>
<dbReference type="EMBL" id="JAAAHW010000147">
    <property type="protein sequence ID" value="KAG0006063.1"/>
    <property type="molecule type" value="Genomic_DNA"/>
</dbReference>
<proteinExistence type="predicted"/>
<dbReference type="Pfam" id="PF13251">
    <property type="entry name" value="DUF4042"/>
    <property type="match status" value="1"/>
</dbReference>
<dbReference type="SUPFAM" id="SSF48371">
    <property type="entry name" value="ARM repeat"/>
    <property type="match status" value="2"/>
</dbReference>
<protein>
    <submittedName>
        <fullName evidence="3">HEAT repeat-containing protein 6</fullName>
    </submittedName>
</protein>
<feature type="compositionally biased region" description="Basic residues" evidence="1">
    <location>
        <begin position="1"/>
        <end position="15"/>
    </location>
</feature>
<accession>A0A9P6MKW2</accession>
<evidence type="ECO:0000256" key="1">
    <source>
        <dbReference type="SAM" id="MobiDB-lite"/>
    </source>
</evidence>
<feature type="compositionally biased region" description="Basic and acidic residues" evidence="1">
    <location>
        <begin position="20"/>
        <end position="29"/>
    </location>
</feature>
<keyword evidence="4" id="KW-1185">Reference proteome</keyword>
<evidence type="ECO:0000313" key="4">
    <source>
        <dbReference type="Proteomes" id="UP000749646"/>
    </source>
</evidence>
<dbReference type="InterPro" id="IPR011989">
    <property type="entry name" value="ARM-like"/>
</dbReference>
<reference evidence="3" key="1">
    <citation type="journal article" date="2020" name="Fungal Divers.">
        <title>Resolving the Mortierellaceae phylogeny through synthesis of multi-gene phylogenetics and phylogenomics.</title>
        <authorList>
            <person name="Vandepol N."/>
            <person name="Liber J."/>
            <person name="Desiro A."/>
            <person name="Na H."/>
            <person name="Kennedy M."/>
            <person name="Barry K."/>
            <person name="Grigoriev I.V."/>
            <person name="Miller A.N."/>
            <person name="O'Donnell K."/>
            <person name="Stajich J.E."/>
            <person name="Bonito G."/>
        </authorList>
    </citation>
    <scope>NUCLEOTIDE SEQUENCE</scope>
    <source>
        <strain evidence="3">MES-2147</strain>
    </source>
</reference>
<feature type="region of interest" description="Disordered" evidence="1">
    <location>
        <begin position="1"/>
        <end position="58"/>
    </location>
</feature>
<sequence length="1104" mass="121880">MAQASRQRHFRHHKGTSTQRRLDSEDFSRRNLGPRQFKESSPRVTSDSSQPRSGDTASLKDELVRLLEQAKEAGSDKAKETEDMQNFSQNAQEKLLLACRMLSLESPDDVDLMSKTVFALFNQDLVKAAAVSPSNRLIVDTLCRFFVSALKQDGAWGVGGTEANSSNSSASNASTEPAERMKIDVLRALSTVLFENGSQVKDSLQDLFQVVVTICGKVKRHEQSELRRMALNCLANLVHKTGSLFSTLHERMYEIILTNLATTAQYEGTPATSLGTTRRRDRGSERKLISSALRALHFLLQEDKSLSTRSIPPLMNVICRFMFFTSENSSTQPVSSTNSSAFTVGVIQRSSYSIPANTIPLTRSTGMYSNSLQILDNSEGSYITYLSMQSSDSEYSDSDSSVLQAQRKQHDGKVRLNALLCLQALARAAPKQLQPHWPKFLTSSNSAPMIPGTYKAPSLVGLIGTDPIYNIRSAACVVLGNIMDSSKQYLAMAEEIGKSHTGLLALSERIGLMTRELHESIALAMTSVDSTMDQGIVIQMMKCCSSIVANCSYEKMKPGLILLPLRPIDKYLDSNGKQQLRSLPSFHLGSRCSRPRINAPIPTLGFFLEPSLQSAALVFLTTLFSNTSAQSDVRRSILVKVTDSEDKIPRLISRLLGFIEDAQIPAVVRVEAWNALRAIGQFHFEVASVAWTWIDTALANEQNLEDVRMRSAGMLFLEEYSKSGANATDPLTATWWKDVLERHVLKAFAEENSSIKALGCDCISNLPASVFNCLPSRLEMLIMSLVLGTALDDHASTRAAACRAIGVFILFPSLREDSTHMSDMATTVLDLCHDPNMNVRVRASWAVGNLCDALVLLKTSGGQGHVLDEILTLTFWTKIMKSALSICQDHEKLKSNGIRAIGGLLRVTFEGILERERHSLVKDAVYALIKHMEQGSLKGRWNACYAMQNVLLNPDFPIGSTAGTSYALDSDMVSWTNDVYGALLQAVQQSKNFKVRINACAALSVPKTKAKYGDQAMLRKMVQVLMTAVQNLDNDQGEHAFSEFQYRDQLEVKLLRCLDHLLQLAGGVASLDLEMDPPPLLQRIIASRPQNVEETLITSTETEL</sequence>
<dbReference type="Proteomes" id="UP000749646">
    <property type="component" value="Unassembled WGS sequence"/>
</dbReference>
<name>A0A9P6MKW2_9FUNG</name>
<dbReference type="InterPro" id="IPR052107">
    <property type="entry name" value="HEAT6"/>
</dbReference>
<evidence type="ECO:0000313" key="3">
    <source>
        <dbReference type="EMBL" id="KAG0006063.1"/>
    </source>
</evidence>
<feature type="compositionally biased region" description="Polar residues" evidence="1">
    <location>
        <begin position="42"/>
        <end position="56"/>
    </location>
</feature>
<gene>
    <name evidence="3" type="primary">HEATR6</name>
    <name evidence="3" type="ORF">BGZ65_009451</name>
</gene>